<dbReference type="EMBL" id="CP013614">
    <property type="protein sequence ID" value="ALS00558.1"/>
    <property type="molecule type" value="Genomic_DNA"/>
</dbReference>
<organism evidence="9 11">
    <name type="scientific">Enterococcus silesiacus</name>
    <dbReference type="NCBI Taxonomy" id="332949"/>
    <lineage>
        <taxon>Bacteria</taxon>
        <taxon>Bacillati</taxon>
        <taxon>Bacillota</taxon>
        <taxon>Bacilli</taxon>
        <taxon>Lactobacillales</taxon>
        <taxon>Enterococcaceae</taxon>
        <taxon>Enterococcus</taxon>
    </lineage>
</organism>
<dbReference type="RefSeq" id="WP_071879046.1">
    <property type="nucleotide sequence ID" value="NZ_JXLC01000030.1"/>
</dbReference>
<keyword evidence="4 7" id="KW-0812">Transmembrane</keyword>
<protein>
    <submittedName>
        <fullName evidence="9">Uracil-xanthine permease</fullName>
    </submittedName>
    <submittedName>
        <fullName evidence="8">Uracil/xanthine transporter</fullName>
    </submittedName>
</protein>
<keyword evidence="3" id="KW-0813">Transport</keyword>
<evidence type="ECO:0000256" key="6">
    <source>
        <dbReference type="ARBA" id="ARBA00023136"/>
    </source>
</evidence>
<dbReference type="InterPro" id="IPR006043">
    <property type="entry name" value="NCS2"/>
</dbReference>
<proteinExistence type="inferred from homology"/>
<keyword evidence="5 7" id="KW-1133">Transmembrane helix</keyword>
<feature type="transmembrane region" description="Helical" evidence="7">
    <location>
        <begin position="187"/>
        <end position="207"/>
    </location>
</feature>
<dbReference type="EMBL" id="JXLC01000030">
    <property type="protein sequence ID" value="OJG87012.1"/>
    <property type="molecule type" value="Genomic_DNA"/>
</dbReference>
<reference evidence="8 10" key="2">
    <citation type="submission" date="2015-12" db="EMBL/GenBank/DDBJ databases">
        <authorList>
            <person name="Lauer A."/>
            <person name="Humrighouse B."/>
            <person name="Loparev V."/>
            <person name="Shewmaker P.L."/>
            <person name="Whitney A.M."/>
            <person name="McLaughlin R.W."/>
        </authorList>
    </citation>
    <scope>NUCLEOTIDE SEQUENCE [LARGE SCALE GENOMIC DNA]</scope>
    <source>
        <strain evidence="8 10">LMG 23085</strain>
    </source>
</reference>
<dbReference type="GO" id="GO:0042907">
    <property type="term" value="F:xanthine transmembrane transporter activity"/>
    <property type="evidence" value="ECO:0007669"/>
    <property type="project" value="TreeGrafter"/>
</dbReference>
<evidence type="ECO:0000313" key="9">
    <source>
        <dbReference type="EMBL" id="OJG87012.1"/>
    </source>
</evidence>
<evidence type="ECO:0000256" key="5">
    <source>
        <dbReference type="ARBA" id="ARBA00022989"/>
    </source>
</evidence>
<feature type="transmembrane region" description="Helical" evidence="7">
    <location>
        <begin position="400"/>
        <end position="417"/>
    </location>
</feature>
<keyword evidence="6 7" id="KW-0472">Membrane</keyword>
<feature type="transmembrane region" description="Helical" evidence="7">
    <location>
        <begin position="377"/>
        <end position="394"/>
    </location>
</feature>
<feature type="transmembrane region" description="Helical" evidence="7">
    <location>
        <begin position="96"/>
        <end position="116"/>
    </location>
</feature>
<sequence length="428" mass="45547">MTEKEFRNEEAVLDIHDRPKTAHWIGLSLQHLFTMFGATVLVPILVGIDPGIALVSSGLGTIVYLFVTKGKIPAYLGSSFAFIAAMQMLMKSDGYPAIAQGAITTGLVYVIVSIIISKIGSAWLDKILPPIVVGPVVMVIGLGLASNAANNAMFNNGEYDFKFIAVALITLGLTIFYNMFFKGFLGLIPILLGIVSGYLVALLFGIVDIEPIKNAAWFAMPNFEIPFVQYQPKLHLNAITTMAPIAFVTMTEHIGHLMVLNKLTKRNFFQDPGLSKTLMGDGAAQIVAGLVGGPPVTSYGENIGVLAITRVHSVFVIAGAAVFAVGLGFVGKLSAIILSIPGPVISGISFVLFGVIAASGLKILIDNQINFDKKKNLLIASVILVIGIGGLVFKLDTFELSSMALATVLGIILNLILPETARSEEKSN</sequence>
<accession>A0A0S3K8F2</accession>
<dbReference type="GO" id="GO:0005886">
    <property type="term" value="C:plasma membrane"/>
    <property type="evidence" value="ECO:0007669"/>
    <property type="project" value="UniProtKB-ARBA"/>
</dbReference>
<evidence type="ECO:0000256" key="7">
    <source>
        <dbReference type="SAM" id="Phobius"/>
    </source>
</evidence>
<dbReference type="Proteomes" id="UP000065511">
    <property type="component" value="Chromosome"/>
</dbReference>
<dbReference type="InterPro" id="IPR006042">
    <property type="entry name" value="Xan_ur_permease"/>
</dbReference>
<comment type="subcellular location">
    <subcellularLocation>
        <location evidence="1">Membrane</location>
        <topology evidence="1">Multi-pass membrane protein</topology>
    </subcellularLocation>
</comment>
<reference evidence="9 11" key="1">
    <citation type="submission" date="2014-12" db="EMBL/GenBank/DDBJ databases">
        <title>Draft genome sequences of 29 type strains of Enterococci.</title>
        <authorList>
            <person name="Zhong Z."/>
            <person name="Sun Z."/>
            <person name="Liu W."/>
            <person name="Zhang W."/>
            <person name="Zhang H."/>
        </authorList>
    </citation>
    <scope>NUCLEOTIDE SEQUENCE [LARGE SCALE GENOMIC DNA]</scope>
    <source>
        <strain evidence="9 11">DSM 22801</strain>
    </source>
</reference>
<feature type="transmembrane region" description="Helical" evidence="7">
    <location>
        <begin position="21"/>
        <end position="45"/>
    </location>
</feature>
<feature type="transmembrane region" description="Helical" evidence="7">
    <location>
        <begin position="128"/>
        <end position="149"/>
    </location>
</feature>
<dbReference type="Pfam" id="PF00860">
    <property type="entry name" value="Xan_ur_permease"/>
    <property type="match status" value="1"/>
</dbReference>
<evidence type="ECO:0000313" key="8">
    <source>
        <dbReference type="EMBL" id="ALS00558.1"/>
    </source>
</evidence>
<evidence type="ECO:0000256" key="3">
    <source>
        <dbReference type="ARBA" id="ARBA00022448"/>
    </source>
</evidence>
<dbReference type="OrthoDB" id="9779092at2"/>
<dbReference type="Proteomes" id="UP000183039">
    <property type="component" value="Unassembled WGS sequence"/>
</dbReference>
<dbReference type="PANTHER" id="PTHR42810:SF2">
    <property type="entry name" value="PURINE PERMEASE C1399.01C-RELATED"/>
    <property type="match status" value="1"/>
</dbReference>
<gene>
    <name evidence="8" type="ORF">ATZ33_03975</name>
    <name evidence="9" type="ORF">RV15_GL002305</name>
</gene>
<evidence type="ECO:0000256" key="2">
    <source>
        <dbReference type="ARBA" id="ARBA00008821"/>
    </source>
</evidence>
<feature type="transmembrane region" description="Helical" evidence="7">
    <location>
        <begin position="314"/>
        <end position="338"/>
    </location>
</feature>
<feature type="transmembrane region" description="Helical" evidence="7">
    <location>
        <begin position="344"/>
        <end position="365"/>
    </location>
</feature>
<evidence type="ECO:0000256" key="4">
    <source>
        <dbReference type="ARBA" id="ARBA00022692"/>
    </source>
</evidence>
<dbReference type="KEGG" id="ess:ATZ33_03975"/>
<dbReference type="PANTHER" id="PTHR42810">
    <property type="entry name" value="PURINE PERMEASE C1399.01C-RELATED"/>
    <property type="match status" value="1"/>
</dbReference>
<keyword evidence="10" id="KW-1185">Reference proteome</keyword>
<evidence type="ECO:0000313" key="11">
    <source>
        <dbReference type="Proteomes" id="UP000183039"/>
    </source>
</evidence>
<feature type="transmembrane region" description="Helical" evidence="7">
    <location>
        <begin position="161"/>
        <end position="180"/>
    </location>
</feature>
<evidence type="ECO:0000256" key="1">
    <source>
        <dbReference type="ARBA" id="ARBA00004141"/>
    </source>
</evidence>
<evidence type="ECO:0000313" key="10">
    <source>
        <dbReference type="Proteomes" id="UP000065511"/>
    </source>
</evidence>
<comment type="similarity">
    <text evidence="2">Belongs to the nucleobase:cation symporter-2 (NCS2) (TC 2.A.40) family.</text>
</comment>
<dbReference type="AlphaFoldDB" id="A0A0S3K8F2"/>
<dbReference type="NCBIfam" id="TIGR00801">
    <property type="entry name" value="ncs2"/>
    <property type="match status" value="1"/>
</dbReference>
<name>A0A0S3K8F2_9ENTE</name>